<dbReference type="GO" id="GO:0005886">
    <property type="term" value="C:plasma membrane"/>
    <property type="evidence" value="ECO:0007669"/>
    <property type="project" value="TreeGrafter"/>
</dbReference>
<feature type="compositionally biased region" description="Basic residues" evidence="3">
    <location>
        <begin position="115"/>
        <end position="126"/>
    </location>
</feature>
<protein>
    <submittedName>
        <fullName evidence="5">GTP-binding protein GEM-like</fullName>
    </submittedName>
</protein>
<dbReference type="PANTHER" id="PTHR45775">
    <property type="entry name" value="RAD, GEM/KIR FAMILY MEMBER 2, ISOFORM C"/>
    <property type="match status" value="1"/>
</dbReference>
<evidence type="ECO:0000256" key="1">
    <source>
        <dbReference type="ARBA" id="ARBA00008846"/>
    </source>
</evidence>
<dbReference type="STRING" id="7574.A0A1S3HZI6"/>
<dbReference type="PRINTS" id="PR00449">
    <property type="entry name" value="RASTRNSFRMNG"/>
</dbReference>
<dbReference type="Pfam" id="PF00071">
    <property type="entry name" value="Ras"/>
    <property type="match status" value="1"/>
</dbReference>
<evidence type="ECO:0000313" key="5">
    <source>
        <dbReference type="RefSeq" id="XP_013390986.1"/>
    </source>
</evidence>
<dbReference type="SMART" id="SM00173">
    <property type="entry name" value="RAS"/>
    <property type="match status" value="1"/>
</dbReference>
<reference evidence="5" key="1">
    <citation type="submission" date="2025-08" db="UniProtKB">
        <authorList>
            <consortium name="RefSeq"/>
        </authorList>
    </citation>
    <scope>IDENTIFICATION</scope>
    <source>
        <tissue evidence="5">Gonads</tissue>
    </source>
</reference>
<dbReference type="Gene3D" id="3.40.50.300">
    <property type="entry name" value="P-loop containing nucleotide triphosphate hydrolases"/>
    <property type="match status" value="1"/>
</dbReference>
<dbReference type="PANTHER" id="PTHR45775:SF6">
    <property type="entry name" value="RAD, GEM_KIR FAMILY MEMBER 2, ISOFORM C"/>
    <property type="match status" value="1"/>
</dbReference>
<dbReference type="OrthoDB" id="5239715at2759"/>
<evidence type="ECO:0000313" key="4">
    <source>
        <dbReference type="Proteomes" id="UP000085678"/>
    </source>
</evidence>
<comment type="similarity">
    <text evidence="1">Belongs to the small GTPase superfamily. RGK family.</text>
</comment>
<evidence type="ECO:0000256" key="3">
    <source>
        <dbReference type="SAM" id="MobiDB-lite"/>
    </source>
</evidence>
<keyword evidence="2" id="KW-0597">Phosphoprotein</keyword>
<dbReference type="SMART" id="SM00175">
    <property type="entry name" value="RAB"/>
    <property type="match status" value="1"/>
</dbReference>
<dbReference type="InterPro" id="IPR051641">
    <property type="entry name" value="RGK_GTP-binding_reg"/>
</dbReference>
<dbReference type="GeneID" id="106159300"/>
<feature type="region of interest" description="Disordered" evidence="3">
    <location>
        <begin position="111"/>
        <end position="135"/>
    </location>
</feature>
<dbReference type="GO" id="GO:0005246">
    <property type="term" value="F:calcium channel regulator activity"/>
    <property type="evidence" value="ECO:0007669"/>
    <property type="project" value="TreeGrafter"/>
</dbReference>
<sequence length="170" mass="19396">MKIASYEDEATAYVLVYSIADKRSFRKACDQLQRLRDEENNTCPIILVGNKMDLARAREVSMHDGKIAASDFCSKFVETSATWKHNVDELLVGTLKQIRLYESAIEKAEQEAKASGKRKQKKKTRSHTSTYRSFRRATKRFFGRLTGKGEDAGVDRTCEDLYAPLPSKNY</sequence>
<dbReference type="InParanoid" id="A0A1S3HZI6"/>
<dbReference type="RefSeq" id="XP_013390986.1">
    <property type="nucleotide sequence ID" value="XM_013535532.1"/>
</dbReference>
<keyword evidence="4" id="KW-1185">Reference proteome</keyword>
<dbReference type="AlphaFoldDB" id="A0A1S3HZI6"/>
<dbReference type="PROSITE" id="PS51419">
    <property type="entry name" value="RAB"/>
    <property type="match status" value="1"/>
</dbReference>
<proteinExistence type="inferred from homology"/>
<accession>A0A1S3HZI6</accession>
<dbReference type="InterPro" id="IPR001806">
    <property type="entry name" value="Small_GTPase"/>
</dbReference>
<gene>
    <name evidence="5" type="primary">LOC106159300</name>
</gene>
<dbReference type="GO" id="GO:0003924">
    <property type="term" value="F:GTPase activity"/>
    <property type="evidence" value="ECO:0007669"/>
    <property type="project" value="InterPro"/>
</dbReference>
<organism evidence="4 5">
    <name type="scientific">Lingula anatina</name>
    <name type="common">Brachiopod</name>
    <name type="synonym">Lingula unguis</name>
    <dbReference type="NCBI Taxonomy" id="7574"/>
    <lineage>
        <taxon>Eukaryota</taxon>
        <taxon>Metazoa</taxon>
        <taxon>Spiralia</taxon>
        <taxon>Lophotrochozoa</taxon>
        <taxon>Brachiopoda</taxon>
        <taxon>Linguliformea</taxon>
        <taxon>Lingulata</taxon>
        <taxon>Lingulida</taxon>
        <taxon>Linguloidea</taxon>
        <taxon>Lingulidae</taxon>
        <taxon>Lingula</taxon>
    </lineage>
</organism>
<evidence type="ECO:0000256" key="2">
    <source>
        <dbReference type="ARBA" id="ARBA00022553"/>
    </source>
</evidence>
<dbReference type="Proteomes" id="UP000085678">
    <property type="component" value="Unplaced"/>
</dbReference>
<dbReference type="InterPro" id="IPR027417">
    <property type="entry name" value="P-loop_NTPase"/>
</dbReference>
<name>A0A1S3HZI6_LINAN</name>
<dbReference type="GO" id="GO:0005525">
    <property type="term" value="F:GTP binding"/>
    <property type="evidence" value="ECO:0007669"/>
    <property type="project" value="InterPro"/>
</dbReference>
<dbReference type="PROSITE" id="PS51421">
    <property type="entry name" value="RAS"/>
    <property type="match status" value="1"/>
</dbReference>
<dbReference type="SUPFAM" id="SSF52540">
    <property type="entry name" value="P-loop containing nucleoside triphosphate hydrolases"/>
    <property type="match status" value="1"/>
</dbReference>
<dbReference type="KEGG" id="lak:106159300"/>